<protein>
    <recommendedName>
        <fullName evidence="3">AP2 domain-containing protein</fullName>
    </recommendedName>
</protein>
<name>A0ABT1CMD0_9HYPH</name>
<evidence type="ECO:0000313" key="2">
    <source>
        <dbReference type="Proteomes" id="UP001320715"/>
    </source>
</evidence>
<accession>A0ABT1CMD0</accession>
<organism evidence="1 2">
    <name type="scientific">Hoeflea alexandrii</name>
    <dbReference type="NCBI Taxonomy" id="288436"/>
    <lineage>
        <taxon>Bacteria</taxon>
        <taxon>Pseudomonadati</taxon>
        <taxon>Pseudomonadota</taxon>
        <taxon>Alphaproteobacteria</taxon>
        <taxon>Hyphomicrobiales</taxon>
        <taxon>Rhizobiaceae</taxon>
        <taxon>Hoeflea</taxon>
    </lineage>
</organism>
<evidence type="ECO:0000313" key="1">
    <source>
        <dbReference type="EMBL" id="MCO6407335.1"/>
    </source>
</evidence>
<comment type="caution">
    <text evidence="1">The sequence shown here is derived from an EMBL/GenBank/DDBJ whole genome shotgun (WGS) entry which is preliminary data.</text>
</comment>
<dbReference type="Proteomes" id="UP001320715">
    <property type="component" value="Unassembled WGS sequence"/>
</dbReference>
<sequence>MSGKPHDLTGQSFGNWIVLEFAGAEPPKHKAKWFCQCVCGARKVVPADSLKRGKSKSCGCLTNTMRIKSCQRHGHTSIGFQSRTYSTWHAMKERCQNERHMSYPDYGGRGISVCDRWNDFANFLADMGEKPDNVSIDRIDVNGNYEPSNCRWANVATQSANKRKRVKYQDIYALIAAASAVCKSPRSQTEVNRLSDALKALEASHGI</sequence>
<proteinExistence type="predicted"/>
<keyword evidence="2" id="KW-1185">Reference proteome</keyword>
<gene>
    <name evidence="1" type="ORF">GTW23_04040</name>
</gene>
<reference evidence="1 2" key="1">
    <citation type="submission" date="2020-01" db="EMBL/GenBank/DDBJ databases">
        <title>Genomes of bacteria type strains.</title>
        <authorList>
            <person name="Chen J."/>
            <person name="Zhu S."/>
            <person name="Yang J."/>
        </authorList>
    </citation>
    <scope>NUCLEOTIDE SEQUENCE [LARGE SCALE GENOMIC DNA]</scope>
    <source>
        <strain evidence="1 2">DSM 16655</strain>
    </source>
</reference>
<evidence type="ECO:0008006" key="3">
    <source>
        <dbReference type="Google" id="ProtNLM"/>
    </source>
</evidence>
<dbReference type="RefSeq" id="WP_252914719.1">
    <property type="nucleotide sequence ID" value="NZ_JAAAML010000001.1"/>
</dbReference>
<dbReference type="EMBL" id="JAAAML010000001">
    <property type="protein sequence ID" value="MCO6407335.1"/>
    <property type="molecule type" value="Genomic_DNA"/>
</dbReference>